<proteinExistence type="predicted"/>
<evidence type="ECO:0000259" key="1">
    <source>
        <dbReference type="Pfam" id="PF03184"/>
    </source>
</evidence>
<evidence type="ECO:0000313" key="3">
    <source>
        <dbReference type="Proteomes" id="UP001159363"/>
    </source>
</evidence>
<reference evidence="2 3" key="1">
    <citation type="submission" date="2023-02" db="EMBL/GenBank/DDBJ databases">
        <title>LHISI_Scaffold_Assembly.</title>
        <authorList>
            <person name="Stuart O.P."/>
            <person name="Cleave R."/>
            <person name="Magrath M.J.L."/>
            <person name="Mikheyev A.S."/>
        </authorList>
    </citation>
    <scope>NUCLEOTIDE SEQUENCE [LARGE SCALE GENOMIC DNA]</scope>
    <source>
        <strain evidence="2">Daus_M_001</strain>
        <tissue evidence="2">Leg muscle</tissue>
    </source>
</reference>
<organism evidence="2 3">
    <name type="scientific">Dryococelus australis</name>
    <dbReference type="NCBI Taxonomy" id="614101"/>
    <lineage>
        <taxon>Eukaryota</taxon>
        <taxon>Metazoa</taxon>
        <taxon>Ecdysozoa</taxon>
        <taxon>Arthropoda</taxon>
        <taxon>Hexapoda</taxon>
        <taxon>Insecta</taxon>
        <taxon>Pterygota</taxon>
        <taxon>Neoptera</taxon>
        <taxon>Polyneoptera</taxon>
        <taxon>Phasmatodea</taxon>
        <taxon>Verophasmatodea</taxon>
        <taxon>Anareolatae</taxon>
        <taxon>Phasmatidae</taxon>
        <taxon>Eurycanthinae</taxon>
        <taxon>Dryococelus</taxon>
    </lineage>
</organism>
<dbReference type="InterPro" id="IPR004875">
    <property type="entry name" value="DDE_SF_endonuclease_dom"/>
</dbReference>
<gene>
    <name evidence="2" type="ORF">PR048_030247</name>
</gene>
<evidence type="ECO:0000313" key="2">
    <source>
        <dbReference type="EMBL" id="KAJ8868708.1"/>
    </source>
</evidence>
<name>A0ABQ9GBC8_9NEOP</name>
<keyword evidence="3" id="KW-1185">Reference proteome</keyword>
<protein>
    <recommendedName>
        <fullName evidence="1">DDE-1 domain-containing protein</fullName>
    </recommendedName>
</protein>
<dbReference type="Proteomes" id="UP001159363">
    <property type="component" value="Chromosome 13"/>
</dbReference>
<comment type="caution">
    <text evidence="2">The sequence shown here is derived from an EMBL/GenBank/DDBJ whole genome shotgun (WGS) entry which is preliminary data.</text>
</comment>
<accession>A0ABQ9GBC8</accession>
<feature type="domain" description="DDE-1" evidence="1">
    <location>
        <begin position="138"/>
        <end position="183"/>
    </location>
</feature>
<sequence>MPPGWKRGLWNEQQLEQAMAAMQEGMSVQKIWNPMPYIEKSLDNWLRMQQECELCAQIKRLSDLGMPITTTLLCLSVFTFCALQKIHHPFSMKVRLTVVQLNPSPSAKSFRRKRKPQCPHSCSRACRKAIDQAIPPMVLFVEGQRSNPDWNSNLPSVTLYCLPSNTTHALQPMDKAVFKQFESS</sequence>
<dbReference type="Pfam" id="PF03184">
    <property type="entry name" value="DDE_1"/>
    <property type="match status" value="1"/>
</dbReference>
<dbReference type="EMBL" id="JARBHB010000014">
    <property type="protein sequence ID" value="KAJ8868708.1"/>
    <property type="molecule type" value="Genomic_DNA"/>
</dbReference>